<feature type="signal peptide" evidence="1">
    <location>
        <begin position="1"/>
        <end position="26"/>
    </location>
</feature>
<keyword evidence="1" id="KW-0732">Signal</keyword>
<feature type="chain" id="PRO_5032616315" description="DNA-binding protein" evidence="1">
    <location>
        <begin position="27"/>
        <end position="225"/>
    </location>
</feature>
<evidence type="ECO:0000313" key="3">
    <source>
        <dbReference type="Proteomes" id="UP000587527"/>
    </source>
</evidence>
<evidence type="ECO:0000313" key="2">
    <source>
        <dbReference type="EMBL" id="MBB5867320.1"/>
    </source>
</evidence>
<dbReference type="Proteomes" id="UP000587527">
    <property type="component" value="Unassembled WGS sequence"/>
</dbReference>
<keyword evidence="3" id="KW-1185">Reference proteome</keyword>
<dbReference type="RefSeq" id="WP_184831905.1">
    <property type="nucleotide sequence ID" value="NZ_JACHMN010000001.1"/>
</dbReference>
<organism evidence="2 3">
    <name type="scientific">Allocatelliglobosispora scoriae</name>
    <dbReference type="NCBI Taxonomy" id="643052"/>
    <lineage>
        <taxon>Bacteria</taxon>
        <taxon>Bacillati</taxon>
        <taxon>Actinomycetota</taxon>
        <taxon>Actinomycetes</taxon>
        <taxon>Micromonosporales</taxon>
        <taxon>Micromonosporaceae</taxon>
        <taxon>Allocatelliglobosispora</taxon>
    </lineage>
</organism>
<reference evidence="2 3" key="1">
    <citation type="submission" date="2020-08" db="EMBL/GenBank/DDBJ databases">
        <title>Sequencing the genomes of 1000 actinobacteria strains.</title>
        <authorList>
            <person name="Klenk H.-P."/>
        </authorList>
    </citation>
    <scope>NUCLEOTIDE SEQUENCE [LARGE SCALE GENOMIC DNA]</scope>
    <source>
        <strain evidence="2 3">DSM 45362</strain>
    </source>
</reference>
<evidence type="ECO:0000256" key="1">
    <source>
        <dbReference type="SAM" id="SignalP"/>
    </source>
</evidence>
<accession>A0A841BKI0</accession>
<name>A0A841BKI0_9ACTN</name>
<proteinExistence type="predicted"/>
<evidence type="ECO:0008006" key="4">
    <source>
        <dbReference type="Google" id="ProtNLM"/>
    </source>
</evidence>
<protein>
    <recommendedName>
        <fullName evidence="4">DNA-binding protein</fullName>
    </recommendedName>
</protein>
<comment type="caution">
    <text evidence="2">The sequence shown here is derived from an EMBL/GenBank/DDBJ whole genome shotgun (WGS) entry which is preliminary data.</text>
</comment>
<dbReference type="EMBL" id="JACHMN010000001">
    <property type="protein sequence ID" value="MBB5867320.1"/>
    <property type="molecule type" value="Genomic_DNA"/>
</dbReference>
<dbReference type="AlphaFoldDB" id="A0A841BKI0"/>
<sequence>MSLFRRSALIVVLALGSVGIAVPASAAATQLQAVSIARARTLPLGTVVTVKGTATTPAGWLESSSFDKGFGLQDLTAGIYVSVSVALPIAPRDQVRVTGTLQESYGLLILVPADPATQVAVHGKGLAVLPAWRATGRVDETSEGSLVRVVGRVTQAPESDLPYGYKFLVDDGSGELTVFVSTQPGIDLSGLAVGKIVSVAGFSGQFDTHYELIPRFQSDIAVLFG</sequence>
<gene>
    <name evidence="2" type="ORF">F4553_000699</name>
</gene>